<dbReference type="InterPro" id="IPR011701">
    <property type="entry name" value="MFS"/>
</dbReference>
<evidence type="ECO:0000256" key="7">
    <source>
        <dbReference type="SAM" id="Phobius"/>
    </source>
</evidence>
<keyword evidence="5 7" id="KW-1133">Transmembrane helix</keyword>
<evidence type="ECO:0000256" key="2">
    <source>
        <dbReference type="ARBA" id="ARBA00022448"/>
    </source>
</evidence>
<keyword evidence="2" id="KW-0813">Transport</keyword>
<feature type="transmembrane region" description="Helical" evidence="7">
    <location>
        <begin position="6"/>
        <end position="30"/>
    </location>
</feature>
<dbReference type="InterPro" id="IPR036259">
    <property type="entry name" value="MFS_trans_sf"/>
</dbReference>
<dbReference type="AlphaFoldDB" id="C3X9R3"/>
<comment type="subcellular location">
    <subcellularLocation>
        <location evidence="1">Cell membrane</location>
        <topology evidence="1">Multi-pass membrane protein</topology>
    </subcellularLocation>
</comment>
<dbReference type="eggNOG" id="COG2814">
    <property type="taxonomic scope" value="Bacteria"/>
</dbReference>
<feature type="transmembrane region" description="Helical" evidence="7">
    <location>
        <begin position="225"/>
        <end position="248"/>
    </location>
</feature>
<evidence type="ECO:0000313" key="8">
    <source>
        <dbReference type="EMBL" id="EEO29939.1"/>
    </source>
</evidence>
<sequence>MNRGFYAVMAAEFFSSLADNALLIVAIAILAQMDSPAWMTPLLRLFFVLSYVCLAAFVGAFSDSMPKGRVMFITNTVKFIGCSLIFAGIHPLISYAIVGLGAAAYSPAKYGILTEMLPAEKLVVANGWIEGLTVSSIVLGTVLGGALINPHVSAFLVGLIHFAEATPAIAALTVIMLVYILAALFNLRIPDPGARYAKQSFNPAALLKSFYHSFTTLWHDKLGQISLAVTTLFWGAGATLQFIVLKWAQHALGLPLDKAAFLQGIVAVGIAIGAVSAARFIKLKNSLKVMKLGAAMGIVVMVMTMVHSVWLAYPLLVLVGGLAGFFVVPMNALLQHRGHVLLSAGSSIAVQNFNENLSILTMLGVYSLLIALDLSTNAIIILFGSFVTLTMLLVMYWHACNQKKQDSLHLIGEDKRH</sequence>
<feature type="transmembrane region" description="Helical" evidence="7">
    <location>
        <begin position="378"/>
        <end position="397"/>
    </location>
</feature>
<dbReference type="Proteomes" id="UP000005089">
    <property type="component" value="Unassembled WGS sequence"/>
</dbReference>
<evidence type="ECO:0000256" key="3">
    <source>
        <dbReference type="ARBA" id="ARBA00022475"/>
    </source>
</evidence>
<dbReference type="STRING" id="847.BRW83_1182"/>
<organism evidence="8 9">
    <name type="scientific">Oxalobacter formigenes OXCC13</name>
    <dbReference type="NCBI Taxonomy" id="556269"/>
    <lineage>
        <taxon>Bacteria</taxon>
        <taxon>Pseudomonadati</taxon>
        <taxon>Pseudomonadota</taxon>
        <taxon>Betaproteobacteria</taxon>
        <taxon>Burkholderiales</taxon>
        <taxon>Oxalobacteraceae</taxon>
        <taxon>Oxalobacter</taxon>
    </lineage>
</organism>
<protein>
    <submittedName>
        <fullName evidence="8">Putative lysophospholipid transporter LplT</fullName>
    </submittedName>
</protein>
<keyword evidence="9" id="KW-1185">Reference proteome</keyword>
<dbReference type="Pfam" id="PF07690">
    <property type="entry name" value="MFS_1"/>
    <property type="match status" value="1"/>
</dbReference>
<dbReference type="GO" id="GO:0022857">
    <property type="term" value="F:transmembrane transporter activity"/>
    <property type="evidence" value="ECO:0007669"/>
    <property type="project" value="InterPro"/>
</dbReference>
<feature type="transmembrane region" description="Helical" evidence="7">
    <location>
        <begin position="168"/>
        <end position="189"/>
    </location>
</feature>
<evidence type="ECO:0000256" key="1">
    <source>
        <dbReference type="ARBA" id="ARBA00004651"/>
    </source>
</evidence>
<keyword evidence="6 7" id="KW-0472">Membrane</keyword>
<keyword evidence="4 7" id="KW-0812">Transmembrane</keyword>
<dbReference type="HOGENOM" id="CLU_047399_0_0_4"/>
<dbReference type="OrthoDB" id="9803968at2"/>
<evidence type="ECO:0000256" key="5">
    <source>
        <dbReference type="ARBA" id="ARBA00022989"/>
    </source>
</evidence>
<feature type="transmembrane region" description="Helical" evidence="7">
    <location>
        <begin position="355"/>
        <end position="372"/>
    </location>
</feature>
<proteinExistence type="predicted"/>
<accession>C3X9R3</accession>
<dbReference type="CDD" id="cd06173">
    <property type="entry name" value="MFS_MefA_like"/>
    <property type="match status" value="1"/>
</dbReference>
<dbReference type="GO" id="GO:0005886">
    <property type="term" value="C:plasma membrane"/>
    <property type="evidence" value="ECO:0007669"/>
    <property type="project" value="UniProtKB-SubCell"/>
</dbReference>
<dbReference type="RefSeq" id="WP_005880754.1">
    <property type="nucleotide sequence ID" value="NZ_CP019430.1"/>
</dbReference>
<dbReference type="Gene3D" id="1.20.1250.20">
    <property type="entry name" value="MFS general substrate transporter like domains"/>
    <property type="match status" value="1"/>
</dbReference>
<dbReference type="PANTHER" id="PTHR43266:SF2">
    <property type="entry name" value="MAJOR FACILITATOR SUPERFAMILY (MFS) PROFILE DOMAIN-CONTAINING PROTEIN"/>
    <property type="match status" value="1"/>
</dbReference>
<evidence type="ECO:0000313" key="9">
    <source>
        <dbReference type="Proteomes" id="UP000005089"/>
    </source>
</evidence>
<name>C3X9R3_OXAFO</name>
<dbReference type="PANTHER" id="PTHR43266">
    <property type="entry name" value="MACROLIDE-EFFLUX PROTEIN"/>
    <property type="match status" value="1"/>
</dbReference>
<keyword evidence="3" id="KW-1003">Cell membrane</keyword>
<feature type="transmembrane region" description="Helical" evidence="7">
    <location>
        <begin position="84"/>
        <end position="106"/>
    </location>
</feature>
<gene>
    <name evidence="8" type="ORF">OFBG_00967</name>
</gene>
<dbReference type="SUPFAM" id="SSF103473">
    <property type="entry name" value="MFS general substrate transporter"/>
    <property type="match status" value="1"/>
</dbReference>
<feature type="transmembrane region" description="Helical" evidence="7">
    <location>
        <begin position="316"/>
        <end position="334"/>
    </location>
</feature>
<evidence type="ECO:0000256" key="4">
    <source>
        <dbReference type="ARBA" id="ARBA00022692"/>
    </source>
</evidence>
<dbReference type="NCBIfam" id="NF008397">
    <property type="entry name" value="PRK11195.1"/>
    <property type="match status" value="1"/>
</dbReference>
<dbReference type="GeneID" id="77135068"/>
<evidence type="ECO:0000256" key="6">
    <source>
        <dbReference type="ARBA" id="ARBA00023136"/>
    </source>
</evidence>
<feature type="transmembrane region" description="Helical" evidence="7">
    <location>
        <begin position="42"/>
        <end position="62"/>
    </location>
</feature>
<feature type="transmembrane region" description="Helical" evidence="7">
    <location>
        <begin position="260"/>
        <end position="280"/>
    </location>
</feature>
<reference evidence="8 9" key="1">
    <citation type="submission" date="2009-02" db="EMBL/GenBank/DDBJ databases">
        <title>The Genome Sequence of Oxalobacter formigenes OXCC13.</title>
        <authorList>
            <consortium name="The Broad Institute Genome Sequencing Platform"/>
            <person name="Ward D."/>
            <person name="Young S.K."/>
            <person name="Kodira C.D."/>
            <person name="Zeng Q."/>
            <person name="Koehrsen M."/>
            <person name="Alvarado L."/>
            <person name="Berlin A."/>
            <person name="Borenstein D."/>
            <person name="Chen Z."/>
            <person name="Engels R."/>
            <person name="Freedman E."/>
            <person name="Gellesch M."/>
            <person name="Goldberg J."/>
            <person name="Griggs A."/>
            <person name="Gujja S."/>
            <person name="Heiman D."/>
            <person name="Hepburn T."/>
            <person name="Howarth C."/>
            <person name="Jen D."/>
            <person name="Larson L."/>
            <person name="Lewis B."/>
            <person name="Mehta T."/>
            <person name="Park D."/>
            <person name="Pearson M."/>
            <person name="Roberts A."/>
            <person name="Saif S."/>
            <person name="Shea T."/>
            <person name="Shenoy N."/>
            <person name="Sisk P."/>
            <person name="Stolte C."/>
            <person name="Sykes S."/>
            <person name="Walk T."/>
            <person name="White J."/>
            <person name="Yandava C."/>
            <person name="Allison M.J."/>
            <person name="Lander E."/>
            <person name="Nusbaum C."/>
            <person name="Galagan J."/>
            <person name="Birren B."/>
        </authorList>
    </citation>
    <scope>NUCLEOTIDE SEQUENCE [LARGE SCALE GENOMIC DNA]</scope>
    <source>
        <strain evidence="8 9">OXCC13</strain>
    </source>
</reference>
<dbReference type="EMBL" id="GG658170">
    <property type="protein sequence ID" value="EEO29939.1"/>
    <property type="molecule type" value="Genomic_DNA"/>
</dbReference>